<protein>
    <submittedName>
        <fullName evidence="2">RCG63354</fullName>
    </submittedName>
</protein>
<name>A6IIC1_RAT</name>
<dbReference type="AlphaFoldDB" id="A6IIC1"/>
<organism evidence="2 3">
    <name type="scientific">Rattus norvegicus</name>
    <name type="common">Rat</name>
    <dbReference type="NCBI Taxonomy" id="10116"/>
    <lineage>
        <taxon>Eukaryota</taxon>
        <taxon>Metazoa</taxon>
        <taxon>Chordata</taxon>
        <taxon>Craniata</taxon>
        <taxon>Vertebrata</taxon>
        <taxon>Euteleostomi</taxon>
        <taxon>Mammalia</taxon>
        <taxon>Eutheria</taxon>
        <taxon>Euarchontoglires</taxon>
        <taxon>Glires</taxon>
        <taxon>Rodentia</taxon>
        <taxon>Myomorpha</taxon>
        <taxon>Muroidea</taxon>
        <taxon>Muridae</taxon>
        <taxon>Murinae</taxon>
        <taxon>Rattus</taxon>
    </lineage>
</organism>
<reference evidence="3" key="1">
    <citation type="submission" date="2005-09" db="EMBL/GenBank/DDBJ databases">
        <authorList>
            <person name="Mural R.J."/>
            <person name="Li P.W."/>
            <person name="Adams M.D."/>
            <person name="Amanatides P.G."/>
            <person name="Baden-Tillson H."/>
            <person name="Barnstead M."/>
            <person name="Chin S.H."/>
            <person name="Dew I."/>
            <person name="Evans C.A."/>
            <person name="Ferriera S."/>
            <person name="Flanigan M."/>
            <person name="Fosler C."/>
            <person name="Glodek A."/>
            <person name="Gu Z."/>
            <person name="Holt R.A."/>
            <person name="Jennings D."/>
            <person name="Kraft C.L."/>
            <person name="Lu F."/>
            <person name="Nguyen T."/>
            <person name="Nusskern D.R."/>
            <person name="Pfannkoch C.M."/>
            <person name="Sitter C."/>
            <person name="Sutton G.G."/>
            <person name="Venter J.C."/>
            <person name="Wang Z."/>
            <person name="Woodage T."/>
            <person name="Zheng X.H."/>
            <person name="Zhong F."/>
        </authorList>
    </citation>
    <scope>NUCLEOTIDE SEQUENCE [LARGE SCALE GENOMIC DNA]</scope>
    <source>
        <strain>BN</strain>
        <strain evidence="3">Sprague-Dawley</strain>
    </source>
</reference>
<proteinExistence type="predicted"/>
<feature type="non-terminal residue" evidence="2">
    <location>
        <position position="82"/>
    </location>
</feature>
<evidence type="ECO:0000256" key="1">
    <source>
        <dbReference type="SAM" id="MobiDB-lite"/>
    </source>
</evidence>
<dbReference type="EMBL" id="CH473962">
    <property type="protein sequence ID" value="EDL98491.1"/>
    <property type="molecule type" value="Genomic_DNA"/>
</dbReference>
<evidence type="ECO:0000313" key="2">
    <source>
        <dbReference type="EMBL" id="EDL98491.1"/>
    </source>
</evidence>
<evidence type="ECO:0000313" key="3">
    <source>
        <dbReference type="Proteomes" id="UP000234681"/>
    </source>
</evidence>
<dbReference type="Proteomes" id="UP000234681">
    <property type="component" value="Chromosome 5"/>
</dbReference>
<sequence length="82" mass="9806">MPEENVFNLYSFSKRFIASYHKEKQNNRKRKECMLHMNKMKLAVHDGSNPEIPILQRLRQEDHEFQTSLSTYSSSKEKEMKG</sequence>
<gene>
    <name evidence="2" type="ORF">rCG_63354</name>
</gene>
<accession>A6IIC1</accession>
<feature type="region of interest" description="Disordered" evidence="1">
    <location>
        <begin position="63"/>
        <end position="82"/>
    </location>
</feature>